<evidence type="ECO:0000313" key="2">
    <source>
        <dbReference type="EMBL" id="TNN85758.1"/>
    </source>
</evidence>
<feature type="compositionally biased region" description="Basic residues" evidence="1">
    <location>
        <begin position="245"/>
        <end position="257"/>
    </location>
</feature>
<feature type="region of interest" description="Disordered" evidence="1">
    <location>
        <begin position="241"/>
        <end position="288"/>
    </location>
</feature>
<organism evidence="2 3">
    <name type="scientific">Liparis tanakae</name>
    <name type="common">Tanaka's snailfish</name>
    <dbReference type="NCBI Taxonomy" id="230148"/>
    <lineage>
        <taxon>Eukaryota</taxon>
        <taxon>Metazoa</taxon>
        <taxon>Chordata</taxon>
        <taxon>Craniata</taxon>
        <taxon>Vertebrata</taxon>
        <taxon>Euteleostomi</taxon>
        <taxon>Actinopterygii</taxon>
        <taxon>Neopterygii</taxon>
        <taxon>Teleostei</taxon>
        <taxon>Neoteleostei</taxon>
        <taxon>Acanthomorphata</taxon>
        <taxon>Eupercaria</taxon>
        <taxon>Perciformes</taxon>
        <taxon>Cottioidei</taxon>
        <taxon>Cottales</taxon>
        <taxon>Liparidae</taxon>
        <taxon>Liparis</taxon>
    </lineage>
</organism>
<sequence>MYPKCPVSREHESSPVNKGSEARAYRGGVRKQRGERQQPRQLHDRAFAGEPSRCLRCLHRVREVGGEGGGGQKLLLLLPSAFGVLGSRSNFRARSPSARPSVLWSGFLIHGFTSCSREPSNAVTSSRFIDMQLLRVLMELLQYRQRLIRKAVFENALNDSAAIRIEDCCCHRAEVSVAVATYPVPGEDRANGTHLSLKGVDDEVQRMRLNTLDAFLHHVVTVLVLYALQNMAVQLPHHLTLQGGQRRRKRKSKRRGTLPKPPSVAPNVAPREEEACWLKPKEADPGPC</sequence>
<feature type="compositionally biased region" description="Basic and acidic residues" evidence="1">
    <location>
        <begin position="32"/>
        <end position="45"/>
    </location>
</feature>
<protein>
    <submittedName>
        <fullName evidence="2">Uncharacterized protein</fullName>
    </submittedName>
</protein>
<dbReference type="EMBL" id="SRLO01000019">
    <property type="protein sequence ID" value="TNN85758.1"/>
    <property type="molecule type" value="Genomic_DNA"/>
</dbReference>
<comment type="caution">
    <text evidence="2">The sequence shown here is derived from an EMBL/GenBank/DDBJ whole genome shotgun (WGS) entry which is preliminary data.</text>
</comment>
<name>A0A4Z2J7T7_9TELE</name>
<feature type="region of interest" description="Disordered" evidence="1">
    <location>
        <begin position="1"/>
        <end position="45"/>
    </location>
</feature>
<proteinExistence type="predicted"/>
<evidence type="ECO:0000256" key="1">
    <source>
        <dbReference type="SAM" id="MobiDB-lite"/>
    </source>
</evidence>
<keyword evidence="3" id="KW-1185">Reference proteome</keyword>
<reference evidence="2 3" key="1">
    <citation type="submission" date="2019-03" db="EMBL/GenBank/DDBJ databases">
        <title>First draft genome of Liparis tanakae, snailfish: a comprehensive survey of snailfish specific genes.</title>
        <authorList>
            <person name="Kim W."/>
            <person name="Song I."/>
            <person name="Jeong J.-H."/>
            <person name="Kim D."/>
            <person name="Kim S."/>
            <person name="Ryu S."/>
            <person name="Song J.Y."/>
            <person name="Lee S.K."/>
        </authorList>
    </citation>
    <scope>NUCLEOTIDE SEQUENCE [LARGE SCALE GENOMIC DNA]</scope>
    <source>
        <tissue evidence="2">Muscle</tissue>
    </source>
</reference>
<gene>
    <name evidence="2" type="ORF">EYF80_004005</name>
</gene>
<dbReference type="Proteomes" id="UP000314294">
    <property type="component" value="Unassembled WGS sequence"/>
</dbReference>
<dbReference type="AlphaFoldDB" id="A0A4Z2J7T7"/>
<evidence type="ECO:0000313" key="3">
    <source>
        <dbReference type="Proteomes" id="UP000314294"/>
    </source>
</evidence>
<feature type="compositionally biased region" description="Basic and acidic residues" evidence="1">
    <location>
        <begin position="270"/>
        <end position="288"/>
    </location>
</feature>
<accession>A0A4Z2J7T7</accession>